<dbReference type="CDD" id="cd07377">
    <property type="entry name" value="WHTH_GntR"/>
    <property type="match status" value="1"/>
</dbReference>
<dbReference type="Proteomes" id="UP000186607">
    <property type="component" value="Unassembled WGS sequence"/>
</dbReference>
<dbReference type="Pfam" id="PF07702">
    <property type="entry name" value="UTRA"/>
    <property type="match status" value="1"/>
</dbReference>
<dbReference type="GO" id="GO:0003700">
    <property type="term" value="F:DNA-binding transcription factor activity"/>
    <property type="evidence" value="ECO:0007669"/>
    <property type="project" value="InterPro"/>
</dbReference>
<accession>A0A1U7NVK0</accession>
<dbReference type="RefSeq" id="WP_083653578.1">
    <property type="nucleotide sequence ID" value="NZ_MSTI01000118.1"/>
</dbReference>
<evidence type="ECO:0000313" key="6">
    <source>
        <dbReference type="Proteomes" id="UP000186607"/>
    </source>
</evidence>
<dbReference type="PROSITE" id="PS50949">
    <property type="entry name" value="HTH_GNTR"/>
    <property type="match status" value="1"/>
</dbReference>
<evidence type="ECO:0000313" key="5">
    <source>
        <dbReference type="EMBL" id="OLV16945.1"/>
    </source>
</evidence>
<dbReference type="SUPFAM" id="SSF46785">
    <property type="entry name" value="Winged helix' DNA-binding domain"/>
    <property type="match status" value="1"/>
</dbReference>
<keyword evidence="2" id="KW-0238">DNA-binding</keyword>
<evidence type="ECO:0000256" key="3">
    <source>
        <dbReference type="ARBA" id="ARBA00023163"/>
    </source>
</evidence>
<keyword evidence="6" id="KW-1185">Reference proteome</keyword>
<dbReference type="InterPro" id="IPR036390">
    <property type="entry name" value="WH_DNA-bd_sf"/>
</dbReference>
<dbReference type="Gene3D" id="1.10.10.10">
    <property type="entry name" value="Winged helix-like DNA-binding domain superfamily/Winged helix DNA-binding domain"/>
    <property type="match status" value="1"/>
</dbReference>
<keyword evidence="1" id="KW-0805">Transcription regulation</keyword>
<dbReference type="EMBL" id="MSTI01000118">
    <property type="protein sequence ID" value="OLV16945.1"/>
    <property type="molecule type" value="Genomic_DNA"/>
</dbReference>
<gene>
    <name evidence="5" type="ORF">BOO71_0010369</name>
</gene>
<proteinExistence type="predicted"/>
<dbReference type="PANTHER" id="PTHR44846">
    <property type="entry name" value="MANNOSYL-D-GLYCERATE TRANSPORT/METABOLISM SYSTEM REPRESSOR MNGR-RELATED"/>
    <property type="match status" value="1"/>
</dbReference>
<comment type="caution">
    <text evidence="5">The sequence shown here is derived from an EMBL/GenBank/DDBJ whole genome shotgun (WGS) entry which is preliminary data.</text>
</comment>
<keyword evidence="3" id="KW-0804">Transcription</keyword>
<dbReference type="OrthoDB" id="9781630at2"/>
<dbReference type="InterPro" id="IPR000524">
    <property type="entry name" value="Tscrpt_reg_HTH_GntR"/>
</dbReference>
<dbReference type="SUPFAM" id="SSF64288">
    <property type="entry name" value="Chorismate lyase-like"/>
    <property type="match status" value="1"/>
</dbReference>
<dbReference type="GO" id="GO:0003677">
    <property type="term" value="F:DNA binding"/>
    <property type="evidence" value="ECO:0007669"/>
    <property type="project" value="UniProtKB-KW"/>
</dbReference>
<feature type="domain" description="HTH gntR-type" evidence="4">
    <location>
        <begin position="10"/>
        <end position="77"/>
    </location>
</feature>
<organism evidence="5 6">
    <name type="scientific">Deinococcus marmoris</name>
    <dbReference type="NCBI Taxonomy" id="249408"/>
    <lineage>
        <taxon>Bacteria</taxon>
        <taxon>Thermotogati</taxon>
        <taxon>Deinococcota</taxon>
        <taxon>Deinococci</taxon>
        <taxon>Deinococcales</taxon>
        <taxon>Deinococcaceae</taxon>
        <taxon>Deinococcus</taxon>
    </lineage>
</organism>
<reference evidence="5 6" key="1">
    <citation type="submission" date="2017-01" db="EMBL/GenBank/DDBJ databases">
        <title>Genome Analysis of Deinococcus marmoris KOPRI26562.</title>
        <authorList>
            <person name="Kim J.H."/>
            <person name="Oh H.-M."/>
        </authorList>
    </citation>
    <scope>NUCLEOTIDE SEQUENCE [LARGE SCALE GENOMIC DNA]</scope>
    <source>
        <strain evidence="5 6">KOPRI26562</strain>
    </source>
</reference>
<dbReference type="AlphaFoldDB" id="A0A1U7NVK0"/>
<evidence type="ECO:0000256" key="2">
    <source>
        <dbReference type="ARBA" id="ARBA00023125"/>
    </source>
</evidence>
<dbReference type="SMART" id="SM00345">
    <property type="entry name" value="HTH_GNTR"/>
    <property type="match status" value="1"/>
</dbReference>
<dbReference type="SMART" id="SM00866">
    <property type="entry name" value="UTRA"/>
    <property type="match status" value="1"/>
</dbReference>
<name>A0A1U7NVK0_9DEIO</name>
<sequence>MDTQPSSAVRATRPQMVAEHLRGLMPGLAPGERLPSETALSAELGVSRTTVREGLARLERDGLIVRQHGLGTFKARPPQSLHAPLNHVLPIPDVIRAAGYEAQVDTWTRRSGCADAATAADLGVSQDVKLTSLDVLYLADGTPAVQVTYTFAPHIDRAIADWAAFEPTRGVIDFLTPYLLDPLASTSTRISAVAADPSTARILRVAVGSPLLRFVTLGLTAGGEVLYRNVSFQSGDLLDVHISRQVTAP</sequence>
<dbReference type="GO" id="GO:0045892">
    <property type="term" value="P:negative regulation of DNA-templated transcription"/>
    <property type="evidence" value="ECO:0007669"/>
    <property type="project" value="TreeGrafter"/>
</dbReference>
<dbReference type="PANTHER" id="PTHR44846:SF1">
    <property type="entry name" value="MANNOSYL-D-GLYCERATE TRANSPORT_METABOLISM SYSTEM REPRESSOR MNGR-RELATED"/>
    <property type="match status" value="1"/>
</dbReference>
<dbReference type="InterPro" id="IPR036388">
    <property type="entry name" value="WH-like_DNA-bd_sf"/>
</dbReference>
<protein>
    <submittedName>
        <fullName evidence="5">Transcriptional regulator, GntR family</fullName>
    </submittedName>
</protein>
<dbReference type="InterPro" id="IPR028978">
    <property type="entry name" value="Chorismate_lyase_/UTRA_dom_sf"/>
</dbReference>
<dbReference type="PRINTS" id="PR00035">
    <property type="entry name" value="HTHGNTR"/>
</dbReference>
<dbReference type="InterPro" id="IPR050679">
    <property type="entry name" value="Bact_HTH_transcr_reg"/>
</dbReference>
<evidence type="ECO:0000259" key="4">
    <source>
        <dbReference type="PROSITE" id="PS50949"/>
    </source>
</evidence>
<dbReference type="Gene3D" id="3.40.1410.10">
    <property type="entry name" value="Chorismate lyase-like"/>
    <property type="match status" value="1"/>
</dbReference>
<dbReference type="STRING" id="249408.BOO71_0010369"/>
<evidence type="ECO:0000256" key="1">
    <source>
        <dbReference type="ARBA" id="ARBA00023015"/>
    </source>
</evidence>
<dbReference type="Pfam" id="PF00392">
    <property type="entry name" value="GntR"/>
    <property type="match status" value="1"/>
</dbReference>
<dbReference type="InterPro" id="IPR011663">
    <property type="entry name" value="UTRA"/>
</dbReference>